<protein>
    <recommendedName>
        <fullName evidence="3">Metal-dependent HD superfamily phosphohydrolase</fullName>
    </recommendedName>
</protein>
<proteinExistence type="predicted"/>
<evidence type="ECO:0000313" key="1">
    <source>
        <dbReference type="EMBL" id="QFU99393.1"/>
    </source>
</evidence>
<accession>A0A5P9QD53</accession>
<dbReference type="InterPro" id="IPR009218">
    <property type="entry name" value="HD_phosphohydro"/>
</dbReference>
<dbReference type="EMBL" id="CP045529">
    <property type="protein sequence ID" value="QFU99393.1"/>
    <property type="molecule type" value="Genomic_DNA"/>
</dbReference>
<name>A0A5P9QD53_9MICO</name>
<evidence type="ECO:0000313" key="2">
    <source>
        <dbReference type="Proteomes" id="UP000326702"/>
    </source>
</evidence>
<dbReference type="PANTHER" id="PTHR21174">
    <property type="match status" value="1"/>
</dbReference>
<sequence>MGVHDAHQWLGSSWLRSCRGAGATAPDEEVRAVGQRLLDRWSHPSRSFHNVRHLMDVLGRVDELSQETHEPDAVRLAAWYHGAVFAHDTDAEHATTGSEDEDASALLAHDELAGLGVPERTAARVRDLVAMLHRHYPEPGDGDAAVLSDADLALLAGEPQRYKEYLRAVREEYAEIPLREFLEARRLIVSRFLARPAIYWSPMGHAWEEAARQNLQAEQARIDKELARLAAEPPADPAA</sequence>
<gene>
    <name evidence="1" type="ORF">KDY119_02923</name>
</gene>
<organism evidence="1 2">
    <name type="scientific">Luteimicrobium xylanilyticum</name>
    <dbReference type="NCBI Taxonomy" id="1133546"/>
    <lineage>
        <taxon>Bacteria</taxon>
        <taxon>Bacillati</taxon>
        <taxon>Actinomycetota</taxon>
        <taxon>Actinomycetes</taxon>
        <taxon>Micrococcales</taxon>
        <taxon>Luteimicrobium</taxon>
    </lineage>
</organism>
<dbReference type="Gene3D" id="1.10.3210.10">
    <property type="entry name" value="Hypothetical protein af1432"/>
    <property type="match status" value="1"/>
</dbReference>
<dbReference type="AlphaFoldDB" id="A0A5P9QD53"/>
<evidence type="ECO:0008006" key="3">
    <source>
        <dbReference type="Google" id="ProtNLM"/>
    </source>
</evidence>
<dbReference type="Proteomes" id="UP000326702">
    <property type="component" value="Chromosome"/>
</dbReference>
<reference evidence="1 2" key="1">
    <citation type="submission" date="2019-10" db="EMBL/GenBank/DDBJ databases">
        <title>Genome sequence of Luteimicrobium xylanilyticum HY-24.</title>
        <authorList>
            <person name="Kim D.Y."/>
            <person name="Park H.-Y."/>
        </authorList>
    </citation>
    <scope>NUCLEOTIDE SEQUENCE [LARGE SCALE GENOMIC DNA]</scope>
    <source>
        <strain evidence="1 2">HY-24</strain>
    </source>
</reference>
<dbReference type="KEGG" id="lxl:KDY119_02923"/>
<dbReference type="SUPFAM" id="SSF109604">
    <property type="entry name" value="HD-domain/PDEase-like"/>
    <property type="match status" value="1"/>
</dbReference>
<keyword evidence="2" id="KW-1185">Reference proteome</keyword>
<dbReference type="OrthoDB" id="9808993at2"/>
<dbReference type="PANTHER" id="PTHR21174:SF0">
    <property type="entry name" value="HD PHOSPHOHYDROLASE FAMILY PROTEIN-RELATED"/>
    <property type="match status" value="1"/>
</dbReference>
<dbReference type="RefSeq" id="WP_036947277.1">
    <property type="nucleotide sequence ID" value="NZ_BAABIH010000008.1"/>
</dbReference>